<dbReference type="GO" id="GO:0022857">
    <property type="term" value="F:transmembrane transporter activity"/>
    <property type="evidence" value="ECO:0007669"/>
    <property type="project" value="TreeGrafter"/>
</dbReference>
<feature type="transmembrane region" description="Helical" evidence="9">
    <location>
        <begin position="87"/>
        <end position="106"/>
    </location>
</feature>
<dbReference type="PANTHER" id="PTHR35011">
    <property type="entry name" value="2,3-DIKETO-L-GULONATE TRAP TRANSPORTER SMALL PERMEASE PROTEIN YIAM"/>
    <property type="match status" value="1"/>
</dbReference>
<evidence type="ECO:0000256" key="9">
    <source>
        <dbReference type="SAM" id="Phobius"/>
    </source>
</evidence>
<sequence>MLKFTEVLGKCLTITTAAAIIVMMVHIVTHALMRSLFDAPIYGTNEIVEYWYLPIVALLGIPAAQLQKKHITVTLAIERARPATASVFRVFACILGALVSIAFAWFGLMKALENMAIGSTADVSDVITWPVYFLVPIVFVLLAALYVLDALVIARTGQTETDLATGEPPEHDIEYRADRSSANGHNL</sequence>
<evidence type="ECO:0000256" key="1">
    <source>
        <dbReference type="ARBA" id="ARBA00004429"/>
    </source>
</evidence>
<evidence type="ECO:0000256" key="8">
    <source>
        <dbReference type="ARBA" id="ARBA00038436"/>
    </source>
</evidence>
<evidence type="ECO:0000313" key="11">
    <source>
        <dbReference type="EMBL" id="XBV87956.1"/>
    </source>
</evidence>
<protein>
    <submittedName>
        <fullName evidence="11">TRAP transporter small permease</fullName>
    </submittedName>
</protein>
<keyword evidence="5 9" id="KW-0812">Transmembrane</keyword>
<organism evidence="11">
    <name type="scientific">Brevibacterium koreense</name>
    <dbReference type="NCBI Taxonomy" id="3140787"/>
    <lineage>
        <taxon>Bacteria</taxon>
        <taxon>Bacillati</taxon>
        <taxon>Actinomycetota</taxon>
        <taxon>Actinomycetes</taxon>
        <taxon>Micrococcales</taxon>
        <taxon>Brevibacteriaceae</taxon>
        <taxon>Brevibacterium</taxon>
    </lineage>
</organism>
<keyword evidence="2" id="KW-0813">Transport</keyword>
<keyword evidence="7 9" id="KW-0472">Membrane</keyword>
<feature type="transmembrane region" description="Helical" evidence="9">
    <location>
        <begin position="126"/>
        <end position="148"/>
    </location>
</feature>
<dbReference type="AlphaFoldDB" id="A0AAU7UH51"/>
<dbReference type="KEGG" id="bkr:AAFP32_10285"/>
<evidence type="ECO:0000256" key="3">
    <source>
        <dbReference type="ARBA" id="ARBA00022475"/>
    </source>
</evidence>
<reference evidence="11" key="1">
    <citation type="submission" date="2024-06" db="EMBL/GenBank/DDBJ databases">
        <title>Brevibacterium koreense sp. nov., isolated from jogae-jeotgal, a Korean fermented seafood.</title>
        <authorList>
            <person name="Whon T.W."/>
            <person name="Nam S."/>
            <person name="Kim Y."/>
        </authorList>
    </citation>
    <scope>NUCLEOTIDE SEQUENCE</scope>
    <source>
        <strain evidence="11">CBA3109</strain>
    </source>
</reference>
<keyword evidence="4" id="KW-0997">Cell inner membrane</keyword>
<gene>
    <name evidence="11" type="ORF">AAFP32_10285</name>
</gene>
<name>A0AAU7UH51_9MICO</name>
<dbReference type="Pfam" id="PF04290">
    <property type="entry name" value="DctQ"/>
    <property type="match status" value="1"/>
</dbReference>
<dbReference type="EMBL" id="CP158281">
    <property type="protein sequence ID" value="XBV87956.1"/>
    <property type="molecule type" value="Genomic_DNA"/>
</dbReference>
<dbReference type="PANTHER" id="PTHR35011:SF2">
    <property type="entry name" value="2,3-DIKETO-L-GULONATE TRAP TRANSPORTER SMALL PERMEASE PROTEIN YIAM"/>
    <property type="match status" value="1"/>
</dbReference>
<evidence type="ECO:0000256" key="6">
    <source>
        <dbReference type="ARBA" id="ARBA00022989"/>
    </source>
</evidence>
<comment type="subcellular location">
    <subcellularLocation>
        <location evidence="1">Cell inner membrane</location>
        <topology evidence="1">Multi-pass membrane protein</topology>
    </subcellularLocation>
</comment>
<evidence type="ECO:0000256" key="5">
    <source>
        <dbReference type="ARBA" id="ARBA00022692"/>
    </source>
</evidence>
<evidence type="ECO:0000256" key="2">
    <source>
        <dbReference type="ARBA" id="ARBA00022448"/>
    </source>
</evidence>
<dbReference type="GO" id="GO:0005886">
    <property type="term" value="C:plasma membrane"/>
    <property type="evidence" value="ECO:0007669"/>
    <property type="project" value="UniProtKB-SubCell"/>
</dbReference>
<dbReference type="GO" id="GO:0015740">
    <property type="term" value="P:C4-dicarboxylate transport"/>
    <property type="evidence" value="ECO:0007669"/>
    <property type="project" value="TreeGrafter"/>
</dbReference>
<feature type="transmembrane region" description="Helical" evidence="9">
    <location>
        <begin position="48"/>
        <end position="66"/>
    </location>
</feature>
<dbReference type="RefSeq" id="WP_350269066.1">
    <property type="nucleotide sequence ID" value="NZ_CP158281.1"/>
</dbReference>
<keyword evidence="3" id="KW-1003">Cell membrane</keyword>
<proteinExistence type="inferred from homology"/>
<dbReference type="InterPro" id="IPR007387">
    <property type="entry name" value="TRAP_DctQ"/>
</dbReference>
<accession>A0AAU7UH51</accession>
<keyword evidence="6 9" id="KW-1133">Transmembrane helix</keyword>
<feature type="transmembrane region" description="Helical" evidence="9">
    <location>
        <begin position="7"/>
        <end position="28"/>
    </location>
</feature>
<evidence type="ECO:0000259" key="10">
    <source>
        <dbReference type="Pfam" id="PF04290"/>
    </source>
</evidence>
<evidence type="ECO:0000256" key="4">
    <source>
        <dbReference type="ARBA" id="ARBA00022519"/>
    </source>
</evidence>
<dbReference type="InterPro" id="IPR055348">
    <property type="entry name" value="DctQ"/>
</dbReference>
<comment type="similarity">
    <text evidence="8">Belongs to the TRAP transporter small permease family.</text>
</comment>
<feature type="domain" description="Tripartite ATP-independent periplasmic transporters DctQ component" evidence="10">
    <location>
        <begin position="23"/>
        <end position="152"/>
    </location>
</feature>
<evidence type="ECO:0000256" key="7">
    <source>
        <dbReference type="ARBA" id="ARBA00023136"/>
    </source>
</evidence>